<proteinExistence type="predicted"/>
<organism evidence="2 3">
    <name type="scientific">Pisolithus microcarpus 441</name>
    <dbReference type="NCBI Taxonomy" id="765257"/>
    <lineage>
        <taxon>Eukaryota</taxon>
        <taxon>Fungi</taxon>
        <taxon>Dikarya</taxon>
        <taxon>Basidiomycota</taxon>
        <taxon>Agaricomycotina</taxon>
        <taxon>Agaricomycetes</taxon>
        <taxon>Agaricomycetidae</taxon>
        <taxon>Boletales</taxon>
        <taxon>Sclerodermatineae</taxon>
        <taxon>Pisolithaceae</taxon>
        <taxon>Pisolithus</taxon>
    </lineage>
</organism>
<keyword evidence="3" id="KW-1185">Reference proteome</keyword>
<dbReference type="OrthoDB" id="3259540at2759"/>
<reference evidence="2 3" key="1">
    <citation type="submission" date="2014-04" db="EMBL/GenBank/DDBJ databases">
        <authorList>
            <consortium name="DOE Joint Genome Institute"/>
            <person name="Kuo A."/>
            <person name="Kohler A."/>
            <person name="Costa M.D."/>
            <person name="Nagy L.G."/>
            <person name="Floudas D."/>
            <person name="Copeland A."/>
            <person name="Barry K.W."/>
            <person name="Cichocki N."/>
            <person name="Veneault-Fourrey C."/>
            <person name="LaButti K."/>
            <person name="Lindquist E.A."/>
            <person name="Lipzen A."/>
            <person name="Lundell T."/>
            <person name="Morin E."/>
            <person name="Murat C."/>
            <person name="Sun H."/>
            <person name="Tunlid A."/>
            <person name="Henrissat B."/>
            <person name="Grigoriev I.V."/>
            <person name="Hibbett D.S."/>
            <person name="Martin F."/>
            <person name="Nordberg H.P."/>
            <person name="Cantor M.N."/>
            <person name="Hua S.X."/>
        </authorList>
    </citation>
    <scope>NUCLEOTIDE SEQUENCE [LARGE SCALE GENOMIC DNA]</scope>
    <source>
        <strain evidence="2 3">441</strain>
    </source>
</reference>
<sequence>MEPGVNPDEPPPAYSVRVPGPSPSRHSPQEGMPGHYPYRLPAHVDGYSRFGPSPLMQSQPT</sequence>
<dbReference type="EMBL" id="KN833690">
    <property type="protein sequence ID" value="KIK29207.1"/>
    <property type="molecule type" value="Genomic_DNA"/>
</dbReference>
<evidence type="ECO:0000256" key="1">
    <source>
        <dbReference type="SAM" id="MobiDB-lite"/>
    </source>
</evidence>
<name>A0A0D0A479_9AGAM</name>
<feature type="non-terminal residue" evidence="2">
    <location>
        <position position="61"/>
    </location>
</feature>
<dbReference type="Proteomes" id="UP000054018">
    <property type="component" value="Unassembled WGS sequence"/>
</dbReference>
<gene>
    <name evidence="2" type="ORF">PISMIDRAFT_672629</name>
</gene>
<dbReference type="AlphaFoldDB" id="A0A0D0A479"/>
<dbReference type="HOGENOM" id="CLU_2929089_0_0_1"/>
<evidence type="ECO:0000313" key="2">
    <source>
        <dbReference type="EMBL" id="KIK29207.1"/>
    </source>
</evidence>
<accession>A0A0D0A479</accession>
<evidence type="ECO:0000313" key="3">
    <source>
        <dbReference type="Proteomes" id="UP000054018"/>
    </source>
</evidence>
<feature type="region of interest" description="Disordered" evidence="1">
    <location>
        <begin position="1"/>
        <end position="61"/>
    </location>
</feature>
<protein>
    <submittedName>
        <fullName evidence="2">Uncharacterized protein</fullName>
    </submittedName>
</protein>
<reference evidence="3" key="2">
    <citation type="submission" date="2015-01" db="EMBL/GenBank/DDBJ databases">
        <title>Evolutionary Origins and Diversification of the Mycorrhizal Mutualists.</title>
        <authorList>
            <consortium name="DOE Joint Genome Institute"/>
            <consortium name="Mycorrhizal Genomics Consortium"/>
            <person name="Kohler A."/>
            <person name="Kuo A."/>
            <person name="Nagy L.G."/>
            <person name="Floudas D."/>
            <person name="Copeland A."/>
            <person name="Barry K.W."/>
            <person name="Cichocki N."/>
            <person name="Veneault-Fourrey C."/>
            <person name="LaButti K."/>
            <person name="Lindquist E.A."/>
            <person name="Lipzen A."/>
            <person name="Lundell T."/>
            <person name="Morin E."/>
            <person name="Murat C."/>
            <person name="Riley R."/>
            <person name="Ohm R."/>
            <person name="Sun H."/>
            <person name="Tunlid A."/>
            <person name="Henrissat B."/>
            <person name="Grigoriev I.V."/>
            <person name="Hibbett D.S."/>
            <person name="Martin F."/>
        </authorList>
    </citation>
    <scope>NUCLEOTIDE SEQUENCE [LARGE SCALE GENOMIC DNA]</scope>
    <source>
        <strain evidence="3">441</strain>
    </source>
</reference>